<keyword evidence="1" id="KW-0677">Repeat</keyword>
<comment type="caution">
    <text evidence="4">The sequence shown here is derived from an EMBL/GenBank/DDBJ whole genome shotgun (WGS) entry which is preliminary data.</text>
</comment>
<dbReference type="Pfam" id="PF01436">
    <property type="entry name" value="NHL"/>
    <property type="match status" value="2"/>
</dbReference>
<feature type="signal peptide" evidence="2">
    <location>
        <begin position="1"/>
        <end position="21"/>
    </location>
</feature>
<dbReference type="InterPro" id="IPR011042">
    <property type="entry name" value="6-blade_b-propeller_TolB-like"/>
</dbReference>
<dbReference type="PANTHER" id="PTHR46388:SF2">
    <property type="entry name" value="NHL REPEAT-CONTAINING PROTEIN 2"/>
    <property type="match status" value="1"/>
</dbReference>
<feature type="domain" description="Teneurin NHL" evidence="3">
    <location>
        <begin position="153"/>
        <end position="206"/>
    </location>
</feature>
<evidence type="ECO:0000256" key="2">
    <source>
        <dbReference type="SAM" id="SignalP"/>
    </source>
</evidence>
<reference evidence="4 5" key="1">
    <citation type="journal article" date="2011" name="J. Bacteriol.">
        <title>Genome sequence of 'Pedosphaera parvula' Ellin514, an aerobic Verrucomicrobial isolate from pasture soil.</title>
        <authorList>
            <person name="Kant R."/>
            <person name="van Passel M.W."/>
            <person name="Sangwan P."/>
            <person name="Palva A."/>
            <person name="Lucas S."/>
            <person name="Copeland A."/>
            <person name="Lapidus A."/>
            <person name="Glavina Del Rio T."/>
            <person name="Dalin E."/>
            <person name="Tice H."/>
            <person name="Bruce D."/>
            <person name="Goodwin L."/>
            <person name="Pitluck S."/>
            <person name="Chertkov O."/>
            <person name="Larimer F.W."/>
            <person name="Land M.L."/>
            <person name="Hauser L."/>
            <person name="Brettin T.S."/>
            <person name="Detter J.C."/>
            <person name="Han S."/>
            <person name="de Vos W.M."/>
            <person name="Janssen P.H."/>
            <person name="Smidt H."/>
        </authorList>
    </citation>
    <scope>NUCLEOTIDE SEQUENCE [LARGE SCALE GENOMIC DNA]</scope>
    <source>
        <strain evidence="4 5">Ellin514</strain>
    </source>
</reference>
<evidence type="ECO:0000259" key="3">
    <source>
        <dbReference type="Pfam" id="PF25021"/>
    </source>
</evidence>
<keyword evidence="2" id="KW-0732">Signal</keyword>
<organism evidence="4 5">
    <name type="scientific">Pedosphaera parvula (strain Ellin514)</name>
    <dbReference type="NCBI Taxonomy" id="320771"/>
    <lineage>
        <taxon>Bacteria</taxon>
        <taxon>Pseudomonadati</taxon>
        <taxon>Verrucomicrobiota</taxon>
        <taxon>Pedosphaerae</taxon>
        <taxon>Pedosphaerales</taxon>
        <taxon>Pedosphaeraceae</taxon>
        <taxon>Pedosphaera</taxon>
    </lineage>
</organism>
<proteinExistence type="predicted"/>
<dbReference type="InterPro" id="IPR001258">
    <property type="entry name" value="NHL_repeat"/>
</dbReference>
<dbReference type="EMBL" id="ABOX02000054">
    <property type="protein sequence ID" value="EEF57906.1"/>
    <property type="molecule type" value="Genomic_DNA"/>
</dbReference>
<dbReference type="RefSeq" id="WP_007418067.1">
    <property type="nucleotide sequence ID" value="NZ_ABOX02000054.1"/>
</dbReference>
<keyword evidence="5" id="KW-1185">Reference proteome</keyword>
<dbReference type="PANTHER" id="PTHR46388">
    <property type="entry name" value="NHL REPEAT-CONTAINING PROTEIN 2"/>
    <property type="match status" value="1"/>
</dbReference>
<dbReference type="Gene3D" id="2.120.10.30">
    <property type="entry name" value="TolB, C-terminal domain"/>
    <property type="match status" value="2"/>
</dbReference>
<accession>B9XQI1</accession>
<evidence type="ECO:0000313" key="5">
    <source>
        <dbReference type="Proteomes" id="UP000003688"/>
    </source>
</evidence>
<protein>
    <submittedName>
        <fullName evidence="4">NHL repeat containing protein</fullName>
    </submittedName>
</protein>
<dbReference type="InterPro" id="IPR056822">
    <property type="entry name" value="TEN_NHL"/>
</dbReference>
<name>B9XQI1_PEDPL</name>
<dbReference type="AlphaFoldDB" id="B9XQI1"/>
<dbReference type="STRING" id="320771.Cflav_PD0856"/>
<feature type="chain" id="PRO_5002893164" evidence="2">
    <location>
        <begin position="22"/>
        <end position="359"/>
    </location>
</feature>
<gene>
    <name evidence="4" type="ORF">Cflav_PD0856</name>
</gene>
<dbReference type="SUPFAM" id="SSF101898">
    <property type="entry name" value="NHL repeat"/>
    <property type="match status" value="1"/>
</dbReference>
<dbReference type="Proteomes" id="UP000003688">
    <property type="component" value="Unassembled WGS sequence"/>
</dbReference>
<dbReference type="Pfam" id="PF25021">
    <property type="entry name" value="TEN_NHL"/>
    <property type="match status" value="1"/>
</dbReference>
<dbReference type="Gene3D" id="2.40.10.500">
    <property type="match status" value="1"/>
</dbReference>
<evidence type="ECO:0000256" key="1">
    <source>
        <dbReference type="ARBA" id="ARBA00022737"/>
    </source>
</evidence>
<evidence type="ECO:0000313" key="4">
    <source>
        <dbReference type="EMBL" id="EEF57906.1"/>
    </source>
</evidence>
<sequence precursor="true">MPAKLKKIALLLSLSTTLLCASEKAGSISNFAGNGKKGFSGDGAAAKGAELNGPTGIVRGSDGSLYICDTENHRIRKVTADGNISTVAGTGEHGWSGDGGPATAAKLNEPYEVRLDQAENLFWVERLSHTVRKCDAKTGIVTTIAGNGTAGFSGDGGPATKAQMNEPHSIGFDKAGNLYICDVRNHRIRKVDMKSGMISTFCGTGERKPTPDGTAIGNAPLNGPRALDFGPDGNLWVALREGNAVYKIDMEKGRIFHVAGTGKNGFTGNGGPAKAATFKGPKGLSVASNGNVFVADTENHAIRMIEAKSGKIFLVTGTGLRGDGPEGELGKCQLARPHGVFADKDGRILLVIPRTIGCG</sequence>